<protein>
    <submittedName>
        <fullName evidence="6">LysR family transcriptional regulator</fullName>
    </submittedName>
</protein>
<keyword evidence="4" id="KW-0804">Transcription</keyword>
<gene>
    <name evidence="6" type="ORF">OCV63_11365</name>
</gene>
<evidence type="ECO:0000256" key="2">
    <source>
        <dbReference type="ARBA" id="ARBA00023015"/>
    </source>
</evidence>
<dbReference type="EMBL" id="JAOQKC010000014">
    <property type="protein sequence ID" value="MCU6697483.1"/>
    <property type="molecule type" value="Genomic_DNA"/>
</dbReference>
<evidence type="ECO:0000259" key="5">
    <source>
        <dbReference type="PROSITE" id="PS50931"/>
    </source>
</evidence>
<evidence type="ECO:0000256" key="3">
    <source>
        <dbReference type="ARBA" id="ARBA00023125"/>
    </source>
</evidence>
<evidence type="ECO:0000256" key="1">
    <source>
        <dbReference type="ARBA" id="ARBA00009437"/>
    </source>
</evidence>
<evidence type="ECO:0000313" key="7">
    <source>
        <dbReference type="Proteomes" id="UP001652461"/>
    </source>
</evidence>
<dbReference type="SUPFAM" id="SSF53850">
    <property type="entry name" value="Periplasmic binding protein-like II"/>
    <property type="match status" value="1"/>
</dbReference>
<dbReference type="Gene3D" id="1.10.10.10">
    <property type="entry name" value="Winged helix-like DNA-binding domain superfamily/Winged helix DNA-binding domain"/>
    <property type="match status" value="1"/>
</dbReference>
<dbReference type="RefSeq" id="WP_262670821.1">
    <property type="nucleotide sequence ID" value="NZ_JAOQKC010000014.1"/>
</dbReference>
<comment type="caution">
    <text evidence="6">The sequence shown here is derived from an EMBL/GenBank/DDBJ whole genome shotgun (WGS) entry which is preliminary data.</text>
</comment>
<dbReference type="PANTHER" id="PTHR30346">
    <property type="entry name" value="TRANSCRIPTIONAL DUAL REGULATOR HCAR-RELATED"/>
    <property type="match status" value="1"/>
</dbReference>
<sequence>MIKISYLREFVLLAETLNFSKTAEKSYITQPALSRHLALLEDEMGATLMERTTRKVSLTPAGKTVYEAFRYMLEIYSQTQEKAHELSAQSRGRLVVNSPYYWTGDFTEPLIRLFQAQYPECEITIQSCQPIDGFDGLKKGLCDIFISMEMPEVSPIMNKIAISREEVRAFMPDTHLLCKKECVDYTDLNGQKYLYLKGFEYWKDRILQELLAEQIYPSAIIPCDQVEELGMRLQRENAVALLPYCIRHMNRSYIVSRPLKKPFWVEMYVYYEQNTKNPAVSAFVDLFCTEKE</sequence>
<dbReference type="InterPro" id="IPR005119">
    <property type="entry name" value="LysR_subst-bd"/>
</dbReference>
<keyword evidence="2" id="KW-0805">Transcription regulation</keyword>
<dbReference type="InterPro" id="IPR036390">
    <property type="entry name" value="WH_DNA-bd_sf"/>
</dbReference>
<dbReference type="PRINTS" id="PR00039">
    <property type="entry name" value="HTHLYSR"/>
</dbReference>
<name>A0ABT2RYX3_9FIRM</name>
<dbReference type="Pfam" id="PF00126">
    <property type="entry name" value="HTH_1"/>
    <property type="match status" value="1"/>
</dbReference>
<dbReference type="PANTHER" id="PTHR30346:SF0">
    <property type="entry name" value="HCA OPERON TRANSCRIPTIONAL ACTIVATOR HCAR"/>
    <property type="match status" value="1"/>
</dbReference>
<keyword evidence="7" id="KW-1185">Reference proteome</keyword>
<comment type="similarity">
    <text evidence="1">Belongs to the LysR transcriptional regulatory family.</text>
</comment>
<evidence type="ECO:0000313" key="6">
    <source>
        <dbReference type="EMBL" id="MCU6697483.1"/>
    </source>
</evidence>
<reference evidence="6 7" key="1">
    <citation type="journal article" date="2021" name="ISME Commun">
        <title>Automated analysis of genomic sequences facilitates high-throughput and comprehensive description of bacteria.</title>
        <authorList>
            <person name="Hitch T.C.A."/>
        </authorList>
    </citation>
    <scope>NUCLEOTIDE SEQUENCE [LARGE SCALE GENOMIC DNA]</scope>
    <source>
        <strain evidence="6 7">Sanger_04</strain>
    </source>
</reference>
<keyword evidence="3" id="KW-0238">DNA-binding</keyword>
<accession>A0ABT2RYX3</accession>
<evidence type="ECO:0000256" key="4">
    <source>
        <dbReference type="ARBA" id="ARBA00023163"/>
    </source>
</evidence>
<organism evidence="6 7">
    <name type="scientific">Laedolimicola ammoniilytica</name>
    <dbReference type="NCBI Taxonomy" id="2981771"/>
    <lineage>
        <taxon>Bacteria</taxon>
        <taxon>Bacillati</taxon>
        <taxon>Bacillota</taxon>
        <taxon>Clostridia</taxon>
        <taxon>Lachnospirales</taxon>
        <taxon>Lachnospiraceae</taxon>
        <taxon>Laedolimicola</taxon>
    </lineage>
</organism>
<proteinExistence type="inferred from homology"/>
<dbReference type="SUPFAM" id="SSF46785">
    <property type="entry name" value="Winged helix' DNA-binding domain"/>
    <property type="match status" value="1"/>
</dbReference>
<dbReference type="CDD" id="cd05466">
    <property type="entry name" value="PBP2_LTTR_substrate"/>
    <property type="match status" value="1"/>
</dbReference>
<dbReference type="Gene3D" id="3.40.190.290">
    <property type="match status" value="1"/>
</dbReference>
<dbReference type="InterPro" id="IPR036388">
    <property type="entry name" value="WH-like_DNA-bd_sf"/>
</dbReference>
<dbReference type="Proteomes" id="UP001652461">
    <property type="component" value="Unassembled WGS sequence"/>
</dbReference>
<dbReference type="Pfam" id="PF03466">
    <property type="entry name" value="LysR_substrate"/>
    <property type="match status" value="1"/>
</dbReference>
<feature type="domain" description="HTH lysR-type" evidence="5">
    <location>
        <begin position="2"/>
        <end position="59"/>
    </location>
</feature>
<dbReference type="InterPro" id="IPR000847">
    <property type="entry name" value="LysR_HTH_N"/>
</dbReference>
<dbReference type="PROSITE" id="PS50931">
    <property type="entry name" value="HTH_LYSR"/>
    <property type="match status" value="1"/>
</dbReference>